<feature type="domain" description="Solute-binding protein family 5" evidence="2">
    <location>
        <begin position="94"/>
        <end position="485"/>
    </location>
</feature>
<dbReference type="PANTHER" id="PTHR30290">
    <property type="entry name" value="PERIPLASMIC BINDING COMPONENT OF ABC TRANSPORTER"/>
    <property type="match status" value="1"/>
</dbReference>
<dbReference type="RefSeq" id="WP_190279180.1">
    <property type="nucleotide sequence ID" value="NZ_CP016779.1"/>
</dbReference>
<dbReference type="AlphaFoldDB" id="A0A249L3D7"/>
<dbReference type="InterPro" id="IPR039424">
    <property type="entry name" value="SBP_5"/>
</dbReference>
<evidence type="ECO:0000313" key="3">
    <source>
        <dbReference type="EMBL" id="ASY23598.1"/>
    </source>
</evidence>
<evidence type="ECO:0000256" key="1">
    <source>
        <dbReference type="SAM" id="SignalP"/>
    </source>
</evidence>
<dbReference type="InterPro" id="IPR030678">
    <property type="entry name" value="Peptide/Ni-bd"/>
</dbReference>
<feature type="signal peptide" evidence="1">
    <location>
        <begin position="1"/>
        <end position="29"/>
    </location>
</feature>
<name>A0A249L3D7_9ACTN</name>
<dbReference type="SUPFAM" id="SSF53850">
    <property type="entry name" value="Periplasmic binding protein-like II"/>
    <property type="match status" value="1"/>
</dbReference>
<dbReference type="InterPro" id="IPR000914">
    <property type="entry name" value="SBP_5_dom"/>
</dbReference>
<dbReference type="PANTHER" id="PTHR30290:SF83">
    <property type="entry name" value="ABC TRANSPORTER SUBSTRATE-BINDING PROTEIN"/>
    <property type="match status" value="1"/>
</dbReference>
<gene>
    <name evidence="3" type="ORF">B1sIIB91_01480</name>
</gene>
<accession>A0A249L3D7</accession>
<dbReference type="Gene3D" id="3.10.105.10">
    <property type="entry name" value="Dipeptide-binding Protein, Domain 3"/>
    <property type="match status" value="1"/>
</dbReference>
<feature type="chain" id="PRO_5013326845" evidence="1">
    <location>
        <begin position="30"/>
        <end position="574"/>
    </location>
</feature>
<dbReference type="KEGG" id="nab:B1sIIB91_01480"/>
<dbReference type="GO" id="GO:0043190">
    <property type="term" value="C:ATP-binding cassette (ABC) transporter complex"/>
    <property type="evidence" value="ECO:0007669"/>
    <property type="project" value="InterPro"/>
</dbReference>
<sequence length="574" mass="62857">MNLKKKGLAVAGALTLGASLIVSITAAEAATPASWVGPVPAKTGATKGGTVTVITQADFEHLDPARNYVGGTLDFYRLFIRTLTQYRTVNGKTELVPDLAADLGTTNDGGLSWTFKLRPNLKYEDGSKITCEDLKYGTMRSYNDDILDGGTTYAKDFIDNPTNYKGPYTDPNGDLYGVQCSAKGDEITYVLTQPIPYFPYVTTFGSFTAIPKAKDTKQNYDNRPFSSGPYKIESYDRGKQLTLVRNSYWDTKTDPIRWNYPDKFVVKMGADQNVIEQSLISDSGEAKTSVSTDTNIVTNLSKVLGKPAYKNRLFSFLSPYNRYYAINVDTVKDVNVRKAIQCAFDFKTVLAAAGGTNSGQYANSTIPPSIKTGYRNFTVCERDVIKNPEAQIAKAKAYLAKASDKKTTLRLAYRDKGVEPLRAAAVEQALKAAGFTVIMDKYPGSGYYSTVSKRGGDKEPDIVQTSWAFDWSAASGIVYALFDARTMTSTDAKSNYSRGNFADLQKLFAQADQSAPAAQEKILGDIEQKLIQDKAAHISIYFERSHMMSGSKLGGVQIDNGWGDLSVIGAYVKK</sequence>
<proteinExistence type="predicted"/>
<dbReference type="PIRSF" id="PIRSF002741">
    <property type="entry name" value="MppA"/>
    <property type="match status" value="1"/>
</dbReference>
<reference evidence="3 4" key="1">
    <citation type="submission" date="2016-07" db="EMBL/GenBank/DDBJ databases">
        <title>High microdiversification within the ubiquitous acI lineage of Actinobacteria.</title>
        <authorList>
            <person name="Neuenschwander S.M."/>
            <person name="Salcher M."/>
            <person name="Ghai R."/>
            <person name="Pernthaler J."/>
        </authorList>
    </citation>
    <scope>NUCLEOTIDE SEQUENCE [LARGE SCALE GENOMIC DNA]</scope>
    <source>
        <strain evidence="3">MMS-IIB-91</strain>
    </source>
</reference>
<dbReference type="GO" id="GO:1904680">
    <property type="term" value="F:peptide transmembrane transporter activity"/>
    <property type="evidence" value="ECO:0007669"/>
    <property type="project" value="TreeGrafter"/>
</dbReference>
<dbReference type="Pfam" id="PF00496">
    <property type="entry name" value="SBP_bac_5"/>
    <property type="match status" value="1"/>
</dbReference>
<dbReference type="EMBL" id="CP016779">
    <property type="protein sequence ID" value="ASY23598.1"/>
    <property type="molecule type" value="Genomic_DNA"/>
</dbReference>
<dbReference type="GO" id="GO:0042597">
    <property type="term" value="C:periplasmic space"/>
    <property type="evidence" value="ECO:0007669"/>
    <property type="project" value="UniProtKB-ARBA"/>
</dbReference>
<evidence type="ECO:0000313" key="4">
    <source>
        <dbReference type="Proteomes" id="UP000217210"/>
    </source>
</evidence>
<organism evidence="3 4">
    <name type="scientific">Candidatus Nanopelagicus abundans</name>
    <dbReference type="NCBI Taxonomy" id="1884916"/>
    <lineage>
        <taxon>Bacteria</taxon>
        <taxon>Bacillati</taxon>
        <taxon>Actinomycetota</taxon>
        <taxon>Actinomycetes</taxon>
        <taxon>Candidatus Nanopelagicales</taxon>
        <taxon>Candidatus Nanopelagicaceae</taxon>
        <taxon>Candidatus Nanopelagicus</taxon>
    </lineage>
</organism>
<dbReference type="GO" id="GO:0015833">
    <property type="term" value="P:peptide transport"/>
    <property type="evidence" value="ECO:0007669"/>
    <property type="project" value="TreeGrafter"/>
</dbReference>
<dbReference type="Proteomes" id="UP000217210">
    <property type="component" value="Chromosome"/>
</dbReference>
<dbReference type="Gene3D" id="3.40.190.10">
    <property type="entry name" value="Periplasmic binding protein-like II"/>
    <property type="match status" value="1"/>
</dbReference>
<evidence type="ECO:0000259" key="2">
    <source>
        <dbReference type="Pfam" id="PF00496"/>
    </source>
</evidence>
<protein>
    <submittedName>
        <fullName evidence="3">Peptide/nickel transport system substrate-binding protein</fullName>
    </submittedName>
</protein>
<keyword evidence="1" id="KW-0732">Signal</keyword>
<keyword evidence="4" id="KW-1185">Reference proteome</keyword>